<sequence>EIVEASASPEFCRAVRPYWPVAGADAAIVVRAWVMREIALGAAKLPQAIFHRPEQASDGPCVWAEFDLPASKCDQEANGKRRALDCACPSPLRPVAAFSRAARAASQAAATQGAPAQGAPLFPVRKGGLDSKGDFIRFFQDASAMVAVDVAAISGRSPRVAGARRMALAGVHVWVIQLFGQWGSDVALWYCREVLAGGRAAPSTWAALAQGAGSGGDVGAELATQGTRPRCADFGGGAPLEHVADELLESMVLETAREQ</sequence>
<accession>A0ABN9RTJ8</accession>
<organism evidence="1 2">
    <name type="scientific">Prorocentrum cordatum</name>
    <dbReference type="NCBI Taxonomy" id="2364126"/>
    <lineage>
        <taxon>Eukaryota</taxon>
        <taxon>Sar</taxon>
        <taxon>Alveolata</taxon>
        <taxon>Dinophyceae</taxon>
        <taxon>Prorocentrales</taxon>
        <taxon>Prorocentraceae</taxon>
        <taxon>Prorocentrum</taxon>
    </lineage>
</organism>
<keyword evidence="2" id="KW-1185">Reference proteome</keyword>
<dbReference type="Proteomes" id="UP001189429">
    <property type="component" value="Unassembled WGS sequence"/>
</dbReference>
<feature type="non-terminal residue" evidence="1">
    <location>
        <position position="259"/>
    </location>
</feature>
<comment type="caution">
    <text evidence="1">The sequence shown here is derived from an EMBL/GenBank/DDBJ whole genome shotgun (WGS) entry which is preliminary data.</text>
</comment>
<gene>
    <name evidence="1" type="ORF">PCOR1329_LOCUS23604</name>
</gene>
<proteinExistence type="predicted"/>
<evidence type="ECO:0000313" key="2">
    <source>
        <dbReference type="Proteomes" id="UP001189429"/>
    </source>
</evidence>
<feature type="non-terminal residue" evidence="1">
    <location>
        <position position="1"/>
    </location>
</feature>
<dbReference type="EMBL" id="CAUYUJ010008014">
    <property type="protein sequence ID" value="CAK0822631.1"/>
    <property type="molecule type" value="Genomic_DNA"/>
</dbReference>
<dbReference type="Gene3D" id="1.10.443.10">
    <property type="entry name" value="Intergrase catalytic core"/>
    <property type="match status" value="1"/>
</dbReference>
<evidence type="ECO:0000313" key="1">
    <source>
        <dbReference type="EMBL" id="CAK0822631.1"/>
    </source>
</evidence>
<name>A0ABN9RTJ8_9DINO</name>
<protein>
    <submittedName>
        <fullName evidence="1">Uncharacterized protein</fullName>
    </submittedName>
</protein>
<reference evidence="1" key="1">
    <citation type="submission" date="2023-10" db="EMBL/GenBank/DDBJ databases">
        <authorList>
            <person name="Chen Y."/>
            <person name="Shah S."/>
            <person name="Dougan E. K."/>
            <person name="Thang M."/>
            <person name="Chan C."/>
        </authorList>
    </citation>
    <scope>NUCLEOTIDE SEQUENCE [LARGE SCALE GENOMIC DNA]</scope>
</reference>
<dbReference type="InterPro" id="IPR013762">
    <property type="entry name" value="Integrase-like_cat_sf"/>
</dbReference>